<proteinExistence type="predicted"/>
<reference evidence="1" key="1">
    <citation type="submission" date="2021-01" db="EMBL/GenBank/DDBJ databases">
        <authorList>
            <person name="Sun Q."/>
        </authorList>
    </citation>
    <scope>NUCLEOTIDE SEQUENCE</scope>
    <source>
        <strain evidence="1">YIM B02566</strain>
    </source>
</reference>
<evidence type="ECO:0000313" key="1">
    <source>
        <dbReference type="EMBL" id="MBK1866406.1"/>
    </source>
</evidence>
<accession>A0ACC5R1P9</accession>
<evidence type="ECO:0000313" key="2">
    <source>
        <dbReference type="Proteomes" id="UP000616151"/>
    </source>
</evidence>
<gene>
    <name evidence="1" type="ORF">JHL16_08595</name>
</gene>
<dbReference type="EMBL" id="JAENHL010000006">
    <property type="protein sequence ID" value="MBK1866406.1"/>
    <property type="molecule type" value="Genomic_DNA"/>
</dbReference>
<organism evidence="1 2">
    <name type="scientific">Taklimakanibacter albus</name>
    <dbReference type="NCBI Taxonomy" id="2800327"/>
    <lineage>
        <taxon>Bacteria</taxon>
        <taxon>Pseudomonadati</taxon>
        <taxon>Pseudomonadota</taxon>
        <taxon>Alphaproteobacteria</taxon>
        <taxon>Hyphomicrobiales</taxon>
        <taxon>Aestuariivirgaceae</taxon>
        <taxon>Taklimakanibacter</taxon>
    </lineage>
</organism>
<name>A0ACC5R1P9_9HYPH</name>
<protein>
    <submittedName>
        <fullName evidence="1">Uncharacterized protein</fullName>
    </submittedName>
</protein>
<keyword evidence="2" id="KW-1185">Reference proteome</keyword>
<sequence>MSYPLLREVDASAPWQSIQPHTLMSAADERLLALYPRWFAAMAAWDDDEGSMLPSFGTGKPARLRDMERIMLAAEGHGPIGAIIKLCIHRTRMRTDGCSAASEAITLLARSMGIEPYGKEVST</sequence>
<dbReference type="Proteomes" id="UP000616151">
    <property type="component" value="Unassembled WGS sequence"/>
</dbReference>
<comment type="caution">
    <text evidence="1">The sequence shown here is derived from an EMBL/GenBank/DDBJ whole genome shotgun (WGS) entry which is preliminary data.</text>
</comment>